<keyword evidence="6" id="KW-0460">Magnesium</keyword>
<gene>
    <name evidence="7" type="ORF">A2677_03250</name>
</gene>
<dbReference type="PROSITE" id="PS00508">
    <property type="entry name" value="NI_HGENASE_L_2"/>
    <property type="match status" value="1"/>
</dbReference>
<feature type="binding site" evidence="6">
    <location>
        <position position="68"/>
    </location>
    <ligand>
        <name>Fe cation</name>
        <dbReference type="ChEBI" id="CHEBI:24875"/>
    </ligand>
</feature>
<dbReference type="GO" id="GO:0016151">
    <property type="term" value="F:nickel cation binding"/>
    <property type="evidence" value="ECO:0007669"/>
    <property type="project" value="InterPro"/>
</dbReference>
<keyword evidence="6" id="KW-0408">Iron</keyword>
<feature type="binding site" evidence="6">
    <location>
        <position position="65"/>
    </location>
    <ligand>
        <name>Ni(2+)</name>
        <dbReference type="ChEBI" id="CHEBI:49786"/>
    </ligand>
</feature>
<keyword evidence="5" id="KW-0560">Oxidoreductase</keyword>
<feature type="binding site" evidence="6">
    <location>
        <position position="422"/>
    </location>
    <ligand>
        <name>Mg(2+)</name>
        <dbReference type="ChEBI" id="CHEBI:18420"/>
    </ligand>
</feature>
<reference evidence="7 8" key="1">
    <citation type="journal article" date="2016" name="Nat. Commun.">
        <title>Thousands of microbial genomes shed light on interconnected biogeochemical processes in an aquifer system.</title>
        <authorList>
            <person name="Anantharaman K."/>
            <person name="Brown C.T."/>
            <person name="Hug L.A."/>
            <person name="Sharon I."/>
            <person name="Castelle C.J."/>
            <person name="Probst A.J."/>
            <person name="Thomas B.C."/>
            <person name="Singh A."/>
            <person name="Wilkins M.J."/>
            <person name="Karaoz U."/>
            <person name="Brodie E.L."/>
            <person name="Williams K.H."/>
            <person name="Hubbard S.S."/>
            <person name="Banfield J.F."/>
        </authorList>
    </citation>
    <scope>NUCLEOTIDE SEQUENCE [LARGE SCALE GENOMIC DNA]</scope>
</reference>
<feature type="binding site" evidence="6">
    <location>
        <position position="416"/>
    </location>
    <ligand>
        <name>Ni(2+)</name>
        <dbReference type="ChEBI" id="CHEBI:49786"/>
    </ligand>
</feature>
<keyword evidence="3 6" id="KW-0533">Nickel</keyword>
<dbReference type="SUPFAM" id="SSF56762">
    <property type="entry name" value="HydB/Nqo4-like"/>
    <property type="match status" value="1"/>
</dbReference>
<dbReference type="Gene3D" id="1.10.645.10">
    <property type="entry name" value="Cytochrome-c3 Hydrogenase, chain B"/>
    <property type="match status" value="1"/>
</dbReference>
<protein>
    <recommendedName>
        <fullName evidence="9">Hydrogenase/sulfur reductase subunit alpha</fullName>
    </recommendedName>
</protein>
<evidence type="ECO:0000256" key="2">
    <source>
        <dbReference type="ARBA" id="ARBA00009292"/>
    </source>
</evidence>
<evidence type="ECO:0008006" key="9">
    <source>
        <dbReference type="Google" id="ProtNLM"/>
    </source>
</evidence>
<dbReference type="EMBL" id="MHKK01000031">
    <property type="protein sequence ID" value="OGY89521.1"/>
    <property type="molecule type" value="Genomic_DNA"/>
</dbReference>
<sequence>MHNVSFDLNLADISKIEGHASLDLTVTDGVVTETKFAISEYKRFYTQALRGKTITSIPQLLARICGTCSNAHLLCNIEAMEDALGIMPSEQTKLLKRLTMHGLMIRDHALHLYLFVLPDVYHMDSLLDFDENDPEQHQWLHDAFDVKAAGNHLSQAVAGRSVHAPFPTIGGFIKIIDPAQCAPLAKELREIRPRVLSLIELFAKKPSSFVQESQYAAIIGDPFTYLDGDLIDSHGRRVSEKEYRQHLEHVVIPYSQASGYKFEGQYFRVGALARLNLSKGTLHPNTRRDAAAALAHFPSHDAFDNNLAQAIEILHSVDESIDILETTTFVPEPPAQYVARDAVGIGIIEAPRGTLYHKMIISKEGVVKEGEVIVPTGQNQIMIERDIRLYVQSNLDKPKNFLERGIEELIRAYDPCMSCASHFLEVRWKENS</sequence>
<feature type="binding site" evidence="6">
    <location>
        <position position="68"/>
    </location>
    <ligand>
        <name>Ni(2+)</name>
        <dbReference type="ChEBI" id="CHEBI:49786"/>
    </ligand>
</feature>
<dbReference type="GO" id="GO:0008901">
    <property type="term" value="F:ferredoxin hydrogenase activity"/>
    <property type="evidence" value="ECO:0007669"/>
    <property type="project" value="InterPro"/>
</dbReference>
<comment type="cofactor">
    <cofactor evidence="1 6">
        <name>Ni(2+)</name>
        <dbReference type="ChEBI" id="CHEBI:49786"/>
    </cofactor>
</comment>
<dbReference type="Proteomes" id="UP000177817">
    <property type="component" value="Unassembled WGS sequence"/>
</dbReference>
<keyword evidence="4 6" id="KW-0479">Metal-binding</keyword>
<comment type="caution">
    <text evidence="7">The sequence shown here is derived from an EMBL/GenBank/DDBJ whole genome shotgun (WGS) entry which is preliminary data.</text>
</comment>
<organism evidence="7 8">
    <name type="scientific">Candidatus Komeilibacteria bacterium RIFCSPHIGHO2_01_FULL_52_14</name>
    <dbReference type="NCBI Taxonomy" id="1798549"/>
    <lineage>
        <taxon>Bacteria</taxon>
        <taxon>Candidatus Komeiliibacteriota</taxon>
    </lineage>
</organism>
<dbReference type="PANTHER" id="PTHR43600:SF2">
    <property type="entry name" value="F420-NON-REDUCING HYDROGENASE VHU SUBUNIT A"/>
    <property type="match status" value="1"/>
</dbReference>
<evidence type="ECO:0000256" key="5">
    <source>
        <dbReference type="ARBA" id="ARBA00023002"/>
    </source>
</evidence>
<dbReference type="AlphaFoldDB" id="A0A1G2BK25"/>
<evidence type="ECO:0000256" key="4">
    <source>
        <dbReference type="ARBA" id="ARBA00022723"/>
    </source>
</evidence>
<name>A0A1G2BK25_9BACT</name>
<comment type="cofactor">
    <cofactor evidence="6">
        <name>Fe cation</name>
        <dbReference type="ChEBI" id="CHEBI:24875"/>
    </cofactor>
</comment>
<evidence type="ECO:0000313" key="7">
    <source>
        <dbReference type="EMBL" id="OGY89521.1"/>
    </source>
</evidence>
<evidence type="ECO:0000313" key="8">
    <source>
        <dbReference type="Proteomes" id="UP000177817"/>
    </source>
</evidence>
<proteinExistence type="inferred from homology"/>
<evidence type="ECO:0000256" key="6">
    <source>
        <dbReference type="PIRSR" id="PIRSR601501-1"/>
    </source>
</evidence>
<accession>A0A1G2BK25</accession>
<comment type="similarity">
    <text evidence="2">Belongs to the [NiFe]/[NiFeSe] hydrogenase large subunit family.</text>
</comment>
<feature type="binding site" evidence="6">
    <location>
        <position position="419"/>
    </location>
    <ligand>
        <name>Fe cation</name>
        <dbReference type="ChEBI" id="CHEBI:24875"/>
    </ligand>
</feature>
<dbReference type="PANTHER" id="PTHR43600">
    <property type="entry name" value="COENZYME F420 HYDROGENASE, SUBUNIT ALPHA"/>
    <property type="match status" value="1"/>
</dbReference>
<dbReference type="InterPro" id="IPR001501">
    <property type="entry name" value="Ni-dep_hyd_lsu"/>
</dbReference>
<dbReference type="Pfam" id="PF00374">
    <property type="entry name" value="NiFeSe_Hases"/>
    <property type="match status" value="2"/>
</dbReference>
<feature type="binding site" evidence="6">
    <location>
        <position position="372"/>
    </location>
    <ligand>
        <name>Mg(2+)</name>
        <dbReference type="ChEBI" id="CHEBI:18420"/>
    </ligand>
</feature>
<dbReference type="InterPro" id="IPR029014">
    <property type="entry name" value="NiFe-Hase_large"/>
</dbReference>
<evidence type="ECO:0000256" key="3">
    <source>
        <dbReference type="ARBA" id="ARBA00022596"/>
    </source>
</evidence>
<dbReference type="InterPro" id="IPR018194">
    <property type="entry name" value="Ni-dep_hyd_lsu_Ni_BS"/>
</dbReference>
<evidence type="ECO:0000256" key="1">
    <source>
        <dbReference type="ARBA" id="ARBA00001967"/>
    </source>
</evidence>